<reference evidence="2" key="1">
    <citation type="submission" date="2022-02" db="EMBL/GenBank/DDBJ databases">
        <authorList>
            <person name="Henning P.M."/>
            <person name="McCubbin A.G."/>
            <person name="Shore J.S."/>
        </authorList>
    </citation>
    <scope>NUCLEOTIDE SEQUENCE</scope>
    <source>
        <strain evidence="2">F60SS</strain>
        <tissue evidence="2">Leaves</tissue>
    </source>
</reference>
<evidence type="ECO:0000313" key="2">
    <source>
        <dbReference type="EMBL" id="KAJ4841793.1"/>
    </source>
</evidence>
<dbReference type="AlphaFoldDB" id="A0A9Q0G238"/>
<comment type="caution">
    <text evidence="2">The sequence shown here is derived from an EMBL/GenBank/DDBJ whole genome shotgun (WGS) entry which is preliminary data.</text>
</comment>
<dbReference type="CDD" id="cd22162">
    <property type="entry name" value="F-box_AtSKIP3-like"/>
    <property type="match status" value="1"/>
</dbReference>
<reference evidence="2" key="2">
    <citation type="journal article" date="2023" name="Plants (Basel)">
        <title>Annotation of the Turnera subulata (Passifloraceae) Draft Genome Reveals the S-Locus Evolved after the Divergence of Turneroideae from Passifloroideae in a Stepwise Manner.</title>
        <authorList>
            <person name="Henning P.M."/>
            <person name="Roalson E.H."/>
            <person name="Mir W."/>
            <person name="McCubbin A.G."/>
            <person name="Shore J.S."/>
        </authorList>
    </citation>
    <scope>NUCLEOTIDE SEQUENCE</scope>
    <source>
        <strain evidence="2">F60SS</strain>
    </source>
</reference>
<dbReference type="Pfam" id="PF14299">
    <property type="entry name" value="PP2"/>
    <property type="match status" value="1"/>
</dbReference>
<evidence type="ECO:0000259" key="1">
    <source>
        <dbReference type="PROSITE" id="PS50181"/>
    </source>
</evidence>
<dbReference type="Pfam" id="PF12937">
    <property type="entry name" value="F-box-like"/>
    <property type="match status" value="1"/>
</dbReference>
<proteinExistence type="predicted"/>
<dbReference type="Proteomes" id="UP001141552">
    <property type="component" value="Unassembled WGS sequence"/>
</dbReference>
<dbReference type="InterPro" id="IPR036047">
    <property type="entry name" value="F-box-like_dom_sf"/>
</dbReference>
<name>A0A9Q0G238_9ROSI</name>
<accession>A0A9Q0G238</accession>
<sequence>MDATQELPEECLSLIISLTSPRDACTSSLVSHSFQSAADSDAVWDRFLPSDCLQIISDQAEDVSSLQQELSSLSKKQIFARLCRNPLLLNDKTLCFSLDKESGKKRYIIGARGLSITWGSTPDYWVWATLSESRFTEVAQLEYVWWFEVKGKFESKMLSPNTSYAAYLLFKFEDDYSTGFDKAVEASINFEGTERQKRRVFLQCPCGDKSDTPRDRGDGWMEIEMGKIFIVNGDNGSVDFSLQELGGYIKAGLFIEGIEFRPAQG</sequence>
<dbReference type="PANTHER" id="PTHR32278">
    <property type="entry name" value="F-BOX DOMAIN-CONTAINING PROTEIN"/>
    <property type="match status" value="1"/>
</dbReference>
<dbReference type="EMBL" id="JAKUCV010002695">
    <property type="protein sequence ID" value="KAJ4841793.1"/>
    <property type="molecule type" value="Genomic_DNA"/>
</dbReference>
<gene>
    <name evidence="2" type="ORF">Tsubulata_029318</name>
</gene>
<protein>
    <recommendedName>
        <fullName evidence="1">F-box domain-containing protein</fullName>
    </recommendedName>
</protein>
<organism evidence="2 3">
    <name type="scientific">Turnera subulata</name>
    <dbReference type="NCBI Taxonomy" id="218843"/>
    <lineage>
        <taxon>Eukaryota</taxon>
        <taxon>Viridiplantae</taxon>
        <taxon>Streptophyta</taxon>
        <taxon>Embryophyta</taxon>
        <taxon>Tracheophyta</taxon>
        <taxon>Spermatophyta</taxon>
        <taxon>Magnoliopsida</taxon>
        <taxon>eudicotyledons</taxon>
        <taxon>Gunneridae</taxon>
        <taxon>Pentapetalae</taxon>
        <taxon>rosids</taxon>
        <taxon>fabids</taxon>
        <taxon>Malpighiales</taxon>
        <taxon>Passifloraceae</taxon>
        <taxon>Turnera</taxon>
    </lineage>
</organism>
<dbReference type="SUPFAM" id="SSF81383">
    <property type="entry name" value="F-box domain"/>
    <property type="match status" value="1"/>
</dbReference>
<dbReference type="PROSITE" id="PS50181">
    <property type="entry name" value="FBOX"/>
    <property type="match status" value="1"/>
</dbReference>
<evidence type="ECO:0000313" key="3">
    <source>
        <dbReference type="Proteomes" id="UP001141552"/>
    </source>
</evidence>
<dbReference type="InterPro" id="IPR001810">
    <property type="entry name" value="F-box_dom"/>
</dbReference>
<dbReference type="SMART" id="SM00256">
    <property type="entry name" value="FBOX"/>
    <property type="match status" value="1"/>
</dbReference>
<keyword evidence="3" id="KW-1185">Reference proteome</keyword>
<dbReference type="PANTHER" id="PTHR32278:SF111">
    <property type="entry name" value="F-BOX PROTEIN PP2-B12-RELATED"/>
    <property type="match status" value="1"/>
</dbReference>
<dbReference type="OrthoDB" id="1918565at2759"/>
<dbReference type="Gene3D" id="1.20.1280.50">
    <property type="match status" value="1"/>
</dbReference>
<dbReference type="InterPro" id="IPR025886">
    <property type="entry name" value="PP2-like"/>
</dbReference>
<feature type="domain" description="F-box" evidence="1">
    <location>
        <begin position="1"/>
        <end position="47"/>
    </location>
</feature>